<dbReference type="SUPFAM" id="SSF47384">
    <property type="entry name" value="Homodimeric domain of signal transducing histidine kinase"/>
    <property type="match status" value="1"/>
</dbReference>
<evidence type="ECO:0000256" key="5">
    <source>
        <dbReference type="ARBA" id="ARBA00022679"/>
    </source>
</evidence>
<sequence length="520" mass="57589">MLRIMAVNVIALITLVVSVLYLNQFHENLINARIESLTVQSEIIAGALGESAATGPEATTIDLAPARQIITRLVGPTDNRARVFSPDGAMIADSRFVAGDKRLIEEPLLSINYKPTLRERFVNAVHGFLDSFGQHIVAPPVVDRPGMRADDFLEVQIALEGEIASQLRARADGSLVINIAVPVQRFRRVLGVMLLTAQTDDIDRIVRAEQMLTVKVFAGALALTILLSFFLSRTLVRPIRVLARSAERVRRGLGREENIPEFAERLDEIGDLSRSLSDMTRALYNQIDAVERFAADVAHEIKNPLSSMRSALETLNATEKPEIRAKLFAILEDDVKRIDRLVTDISDASRLDAELTRGKMESVDLGLMMRMLVDGYRTTRLPEGLSLSFSDPEAGVYLVRGIEGRLGQVWRNLLDNALSFSPENGTIWVDLSVRERFVVVKVEDEGPGLPDGAENKVFKRFYSERPDSEAFGGHSGLGLSICRQVIEAHGGRITAHNRKNDDETVEGAVFTVRLPLYQQG</sequence>
<evidence type="ECO:0000256" key="4">
    <source>
        <dbReference type="ARBA" id="ARBA00022553"/>
    </source>
</evidence>
<dbReference type="Pfam" id="PF13756">
    <property type="entry name" value="Stimulus_sens_1"/>
    <property type="match status" value="1"/>
</dbReference>
<keyword evidence="5" id="KW-0808">Transferase</keyword>
<organism evidence="14 15">
    <name type="scientific">Kordiimonas pumila</name>
    <dbReference type="NCBI Taxonomy" id="2161677"/>
    <lineage>
        <taxon>Bacteria</taxon>
        <taxon>Pseudomonadati</taxon>
        <taxon>Pseudomonadota</taxon>
        <taxon>Alphaproteobacteria</taxon>
        <taxon>Kordiimonadales</taxon>
        <taxon>Kordiimonadaceae</taxon>
        <taxon>Kordiimonas</taxon>
    </lineage>
</organism>
<comment type="catalytic activity">
    <reaction evidence="1">
        <text>ATP + protein L-histidine = ADP + protein N-phospho-L-histidine.</text>
        <dbReference type="EC" id="2.7.13.3"/>
    </reaction>
</comment>
<keyword evidence="4" id="KW-0597">Phosphoprotein</keyword>
<feature type="transmembrane region" description="Helical" evidence="11">
    <location>
        <begin position="6"/>
        <end position="23"/>
    </location>
</feature>
<dbReference type="EC" id="2.7.13.3" evidence="3"/>
<gene>
    <name evidence="14" type="ORF">ACFOKA_00430</name>
</gene>
<dbReference type="CDD" id="cd00082">
    <property type="entry name" value="HisKA"/>
    <property type="match status" value="1"/>
</dbReference>
<dbReference type="InterPro" id="IPR025908">
    <property type="entry name" value="Sensor_TM1"/>
</dbReference>
<evidence type="ECO:0000256" key="6">
    <source>
        <dbReference type="ARBA" id="ARBA00022692"/>
    </source>
</evidence>
<keyword evidence="15" id="KW-1185">Reference proteome</keyword>
<keyword evidence="7" id="KW-0418">Kinase</keyword>
<dbReference type="Gene3D" id="3.30.565.10">
    <property type="entry name" value="Histidine kinase-like ATPase, C-terminal domain"/>
    <property type="match status" value="1"/>
</dbReference>
<dbReference type="InterPro" id="IPR003661">
    <property type="entry name" value="HisK_dim/P_dom"/>
</dbReference>
<dbReference type="Pfam" id="PF00512">
    <property type="entry name" value="HisKA"/>
    <property type="match status" value="1"/>
</dbReference>
<comment type="subcellular location">
    <subcellularLocation>
        <location evidence="2">Membrane</location>
    </subcellularLocation>
</comment>
<dbReference type="Pfam" id="PF13755">
    <property type="entry name" value="Sensor_TM1"/>
    <property type="match status" value="1"/>
</dbReference>
<evidence type="ECO:0000256" key="8">
    <source>
        <dbReference type="ARBA" id="ARBA00022989"/>
    </source>
</evidence>
<dbReference type="EMBL" id="JBHRSL010000001">
    <property type="protein sequence ID" value="MFC3050361.1"/>
    <property type="molecule type" value="Genomic_DNA"/>
</dbReference>
<evidence type="ECO:0000256" key="1">
    <source>
        <dbReference type="ARBA" id="ARBA00000085"/>
    </source>
</evidence>
<dbReference type="InterPro" id="IPR036890">
    <property type="entry name" value="HATPase_C_sf"/>
</dbReference>
<evidence type="ECO:0000259" key="13">
    <source>
        <dbReference type="PROSITE" id="PS50885"/>
    </source>
</evidence>
<evidence type="ECO:0000313" key="14">
    <source>
        <dbReference type="EMBL" id="MFC3050361.1"/>
    </source>
</evidence>
<dbReference type="InterPro" id="IPR036097">
    <property type="entry name" value="HisK_dim/P_sf"/>
</dbReference>
<accession>A0ABV7D034</accession>
<dbReference type="SMART" id="SM00387">
    <property type="entry name" value="HATPase_c"/>
    <property type="match status" value="1"/>
</dbReference>
<dbReference type="Gene3D" id="1.10.287.130">
    <property type="match status" value="1"/>
</dbReference>
<evidence type="ECO:0000256" key="10">
    <source>
        <dbReference type="ARBA" id="ARBA00023136"/>
    </source>
</evidence>
<feature type="domain" description="Histidine kinase" evidence="12">
    <location>
        <begin position="296"/>
        <end position="518"/>
    </location>
</feature>
<evidence type="ECO:0000259" key="12">
    <source>
        <dbReference type="PROSITE" id="PS50109"/>
    </source>
</evidence>
<feature type="domain" description="HAMP" evidence="13">
    <location>
        <begin position="233"/>
        <end position="288"/>
    </location>
</feature>
<evidence type="ECO:0000256" key="3">
    <source>
        <dbReference type="ARBA" id="ARBA00012438"/>
    </source>
</evidence>
<dbReference type="PROSITE" id="PS50885">
    <property type="entry name" value="HAMP"/>
    <property type="match status" value="1"/>
</dbReference>
<dbReference type="SMART" id="SM00388">
    <property type="entry name" value="HisKA"/>
    <property type="match status" value="1"/>
</dbReference>
<dbReference type="InterPro" id="IPR003594">
    <property type="entry name" value="HATPase_dom"/>
</dbReference>
<keyword evidence="8 11" id="KW-1133">Transmembrane helix</keyword>
<evidence type="ECO:0000256" key="2">
    <source>
        <dbReference type="ARBA" id="ARBA00004370"/>
    </source>
</evidence>
<dbReference type="InterPro" id="IPR005467">
    <property type="entry name" value="His_kinase_dom"/>
</dbReference>
<evidence type="ECO:0000256" key="9">
    <source>
        <dbReference type="ARBA" id="ARBA00023012"/>
    </source>
</evidence>
<dbReference type="SUPFAM" id="SSF55874">
    <property type="entry name" value="ATPase domain of HSP90 chaperone/DNA topoisomerase II/histidine kinase"/>
    <property type="match status" value="1"/>
</dbReference>
<feature type="transmembrane region" description="Helical" evidence="11">
    <location>
        <begin position="212"/>
        <end position="231"/>
    </location>
</feature>
<dbReference type="SMART" id="SM00304">
    <property type="entry name" value="HAMP"/>
    <property type="match status" value="1"/>
</dbReference>
<dbReference type="InterPro" id="IPR050428">
    <property type="entry name" value="TCS_sensor_his_kinase"/>
</dbReference>
<dbReference type="InterPro" id="IPR003660">
    <property type="entry name" value="HAMP_dom"/>
</dbReference>
<keyword evidence="6 11" id="KW-0812">Transmembrane</keyword>
<dbReference type="Gene3D" id="6.10.340.10">
    <property type="match status" value="1"/>
</dbReference>
<dbReference type="Pfam" id="PF02518">
    <property type="entry name" value="HATPase_c"/>
    <property type="match status" value="1"/>
</dbReference>
<protein>
    <recommendedName>
        <fullName evidence="3">histidine kinase</fullName>
        <ecNumber evidence="3">2.7.13.3</ecNumber>
    </recommendedName>
</protein>
<evidence type="ECO:0000256" key="7">
    <source>
        <dbReference type="ARBA" id="ARBA00022777"/>
    </source>
</evidence>
<dbReference type="Pfam" id="PF00672">
    <property type="entry name" value="HAMP"/>
    <property type="match status" value="1"/>
</dbReference>
<keyword evidence="9" id="KW-0902">Two-component regulatory system</keyword>
<dbReference type="Proteomes" id="UP001595444">
    <property type="component" value="Unassembled WGS sequence"/>
</dbReference>
<proteinExistence type="predicted"/>
<name>A0ABV7D034_9PROT</name>
<dbReference type="InterPro" id="IPR004358">
    <property type="entry name" value="Sig_transdc_His_kin-like_C"/>
</dbReference>
<dbReference type="CDD" id="cd06225">
    <property type="entry name" value="HAMP"/>
    <property type="match status" value="1"/>
</dbReference>
<comment type="caution">
    <text evidence="14">The sequence shown here is derived from an EMBL/GenBank/DDBJ whole genome shotgun (WGS) entry which is preliminary data.</text>
</comment>
<keyword evidence="10 11" id="KW-0472">Membrane</keyword>
<dbReference type="PROSITE" id="PS50109">
    <property type="entry name" value="HIS_KIN"/>
    <property type="match status" value="1"/>
</dbReference>
<evidence type="ECO:0000256" key="11">
    <source>
        <dbReference type="SAM" id="Phobius"/>
    </source>
</evidence>
<dbReference type="InterPro" id="IPR025919">
    <property type="entry name" value="Stimulus_sens_dom"/>
</dbReference>
<dbReference type="PANTHER" id="PTHR45436">
    <property type="entry name" value="SENSOR HISTIDINE KINASE YKOH"/>
    <property type="match status" value="1"/>
</dbReference>
<dbReference type="RefSeq" id="WP_194214758.1">
    <property type="nucleotide sequence ID" value="NZ_CP061205.1"/>
</dbReference>
<dbReference type="PANTHER" id="PTHR45436:SF5">
    <property type="entry name" value="SENSOR HISTIDINE KINASE TRCS"/>
    <property type="match status" value="1"/>
</dbReference>
<reference evidence="15" key="1">
    <citation type="journal article" date="2019" name="Int. J. Syst. Evol. Microbiol.">
        <title>The Global Catalogue of Microorganisms (GCM) 10K type strain sequencing project: providing services to taxonomists for standard genome sequencing and annotation.</title>
        <authorList>
            <consortium name="The Broad Institute Genomics Platform"/>
            <consortium name="The Broad Institute Genome Sequencing Center for Infectious Disease"/>
            <person name="Wu L."/>
            <person name="Ma J."/>
        </authorList>
    </citation>
    <scope>NUCLEOTIDE SEQUENCE [LARGE SCALE GENOMIC DNA]</scope>
    <source>
        <strain evidence="15">KCTC 62164</strain>
    </source>
</reference>
<evidence type="ECO:0000313" key="15">
    <source>
        <dbReference type="Proteomes" id="UP001595444"/>
    </source>
</evidence>
<dbReference type="PRINTS" id="PR00344">
    <property type="entry name" value="BCTRLSENSOR"/>
</dbReference>